<comment type="catalytic activity">
    <reaction evidence="10 11">
        <text>a lipid X + a UDP-2-N,3-O-bis[(3R)-3-hydroxyacyl]-alpha-D-glucosamine = a lipid A disaccharide + UDP + H(+)</text>
        <dbReference type="Rhea" id="RHEA:67828"/>
        <dbReference type="ChEBI" id="CHEBI:15378"/>
        <dbReference type="ChEBI" id="CHEBI:58223"/>
        <dbReference type="ChEBI" id="CHEBI:137748"/>
        <dbReference type="ChEBI" id="CHEBI:176338"/>
        <dbReference type="ChEBI" id="CHEBI:176343"/>
        <dbReference type="EC" id="2.4.1.182"/>
    </reaction>
</comment>
<dbReference type="PANTHER" id="PTHR30372:SF4">
    <property type="entry name" value="LIPID-A-DISACCHARIDE SYNTHASE, MITOCHONDRIAL-RELATED"/>
    <property type="match status" value="1"/>
</dbReference>
<comment type="function">
    <text evidence="1 11">Condensation of UDP-2,3-diacylglucosamine and 2,3-diacylglucosamine-1-phosphate to form lipid A disaccharide, a precursor of lipid A, a phosphorylated glycolipid that anchors the lipopolysaccharide to the outer membrane of the cell.</text>
</comment>
<accession>W0DI13</accession>
<comment type="pathway">
    <text evidence="11">Bacterial outer membrane biogenesis; LPS lipid A biosynthesis.</text>
</comment>
<dbReference type="AlphaFoldDB" id="W0DI13"/>
<sequence length="386" mass="43138">MSETRVVVCAGETSGDSLAAGLIRSVSERRPDLVFSGMGGEQMRAAGAETLIDVSELAVMGLWEVLTQYPRLRRLLRRMQRHLEETRPRLLVLVDYVEFNLRLGEHARRLGIPVLFYVSPQVWAWRQKRIHRIRRCVDAMAVLFPFEEAIYREQGIPVRYVGNPLVDRVRPPEIDLHADLRLDPATRLVGLLPGSRSGELRRHWPLLAETARCLHRLRPDLHFAVPLVSGIGAETLEALAPYRDLPISLLEGSGRAHQVMAASELVLISSGTATLEAALLRTPMIVFYRMAPLSYALFSRLIRVPHIALANIVAGKRIVPERLQRAANPEALCREALDWLDHPEKLAATRAALDQVRERLGPGGADRRVAEAALEMLDHGRLAGPS</sequence>
<evidence type="ECO:0000256" key="1">
    <source>
        <dbReference type="ARBA" id="ARBA00002056"/>
    </source>
</evidence>
<dbReference type="KEGG" id="tti:THITH_07040"/>
<evidence type="ECO:0000256" key="10">
    <source>
        <dbReference type="ARBA" id="ARBA00048975"/>
    </source>
</evidence>
<keyword evidence="6 11" id="KW-0441">Lipid A biosynthesis</keyword>
<dbReference type="RefSeq" id="WP_006747837.1">
    <property type="nucleotide sequence ID" value="NZ_CP007029.1"/>
</dbReference>
<dbReference type="GO" id="GO:0016020">
    <property type="term" value="C:membrane"/>
    <property type="evidence" value="ECO:0007669"/>
    <property type="project" value="GOC"/>
</dbReference>
<dbReference type="GO" id="GO:0009245">
    <property type="term" value="P:lipid A biosynthetic process"/>
    <property type="evidence" value="ECO:0007669"/>
    <property type="project" value="UniProtKB-UniRule"/>
</dbReference>
<comment type="similarity">
    <text evidence="2 11">Belongs to the LpxB family.</text>
</comment>
<dbReference type="NCBIfam" id="TIGR00215">
    <property type="entry name" value="lpxB"/>
    <property type="match status" value="1"/>
</dbReference>
<evidence type="ECO:0000256" key="3">
    <source>
        <dbReference type="ARBA" id="ARBA00012687"/>
    </source>
</evidence>
<organism evidence="12 13">
    <name type="scientific">Thioalkalivibrio paradoxus ARh 1</name>
    <dbReference type="NCBI Taxonomy" id="713585"/>
    <lineage>
        <taxon>Bacteria</taxon>
        <taxon>Pseudomonadati</taxon>
        <taxon>Pseudomonadota</taxon>
        <taxon>Gammaproteobacteria</taxon>
        <taxon>Chromatiales</taxon>
        <taxon>Ectothiorhodospiraceae</taxon>
        <taxon>Thioalkalivibrio</taxon>
    </lineage>
</organism>
<dbReference type="STRING" id="713585.THITH_07040"/>
<evidence type="ECO:0000313" key="13">
    <source>
        <dbReference type="Proteomes" id="UP000005289"/>
    </source>
</evidence>
<evidence type="ECO:0000256" key="9">
    <source>
        <dbReference type="ARBA" id="ARBA00023098"/>
    </source>
</evidence>
<reference evidence="12 13" key="1">
    <citation type="submission" date="2013-12" db="EMBL/GenBank/DDBJ databases">
        <authorList>
            <consortium name="DOE Joint Genome Institute"/>
            <person name="Muyzer G."/>
            <person name="Huntemann M."/>
            <person name="Han J."/>
            <person name="Chen A."/>
            <person name="Kyrpides N."/>
            <person name="Mavromatis K."/>
            <person name="Markowitz V."/>
            <person name="Palaniappan K."/>
            <person name="Ivanova N."/>
            <person name="Schaumberg A."/>
            <person name="Pati A."/>
            <person name="Liolios K."/>
            <person name="Nordberg H.P."/>
            <person name="Cantor M.N."/>
            <person name="Hua S.X."/>
            <person name="Woyke T."/>
        </authorList>
    </citation>
    <scope>NUCLEOTIDE SEQUENCE [LARGE SCALE GENOMIC DNA]</scope>
    <source>
        <strain evidence="12 13">ARh 1</strain>
    </source>
</reference>
<evidence type="ECO:0000256" key="8">
    <source>
        <dbReference type="ARBA" id="ARBA00022679"/>
    </source>
</evidence>
<protein>
    <recommendedName>
        <fullName evidence="4 11">Lipid-A-disaccharide synthase</fullName>
        <ecNumber evidence="3 11">2.4.1.182</ecNumber>
    </recommendedName>
</protein>
<dbReference type="PANTHER" id="PTHR30372">
    <property type="entry name" value="LIPID-A-DISACCHARIDE SYNTHASE"/>
    <property type="match status" value="1"/>
</dbReference>
<dbReference type="GO" id="GO:0008915">
    <property type="term" value="F:lipid-A-disaccharide synthase activity"/>
    <property type="evidence" value="ECO:0007669"/>
    <property type="project" value="UniProtKB-UniRule"/>
</dbReference>
<dbReference type="HOGENOM" id="CLU_036577_3_1_6"/>
<dbReference type="GO" id="GO:0005543">
    <property type="term" value="F:phospholipid binding"/>
    <property type="evidence" value="ECO:0007669"/>
    <property type="project" value="TreeGrafter"/>
</dbReference>
<dbReference type="HAMAP" id="MF_00392">
    <property type="entry name" value="LpxB"/>
    <property type="match status" value="1"/>
</dbReference>
<keyword evidence="5 11" id="KW-0444">Lipid biosynthesis</keyword>
<evidence type="ECO:0000256" key="4">
    <source>
        <dbReference type="ARBA" id="ARBA00020902"/>
    </source>
</evidence>
<dbReference type="Pfam" id="PF02684">
    <property type="entry name" value="LpxB"/>
    <property type="match status" value="1"/>
</dbReference>
<evidence type="ECO:0000256" key="2">
    <source>
        <dbReference type="ARBA" id="ARBA00007868"/>
    </source>
</evidence>
<keyword evidence="13" id="KW-1185">Reference proteome</keyword>
<name>W0DI13_9GAMM</name>
<evidence type="ECO:0000313" key="12">
    <source>
        <dbReference type="EMBL" id="AHE98051.1"/>
    </source>
</evidence>
<keyword evidence="9 11" id="KW-0443">Lipid metabolism</keyword>
<keyword evidence="8 11" id="KW-0808">Transferase</keyword>
<evidence type="ECO:0000256" key="7">
    <source>
        <dbReference type="ARBA" id="ARBA00022676"/>
    </source>
</evidence>
<dbReference type="EC" id="2.4.1.182" evidence="3 11"/>
<evidence type="ECO:0000256" key="11">
    <source>
        <dbReference type="HAMAP-Rule" id="MF_00392"/>
    </source>
</evidence>
<evidence type="ECO:0000256" key="6">
    <source>
        <dbReference type="ARBA" id="ARBA00022556"/>
    </source>
</evidence>
<dbReference type="InterPro" id="IPR003835">
    <property type="entry name" value="Glyco_trans_19"/>
</dbReference>
<dbReference type="Proteomes" id="UP000005289">
    <property type="component" value="Chromosome"/>
</dbReference>
<dbReference type="SUPFAM" id="SSF53756">
    <property type="entry name" value="UDP-Glycosyltransferase/glycogen phosphorylase"/>
    <property type="match status" value="1"/>
</dbReference>
<gene>
    <name evidence="11" type="primary">lpxB</name>
    <name evidence="12" type="ORF">THITH_07040</name>
</gene>
<dbReference type="EMBL" id="CP007029">
    <property type="protein sequence ID" value="AHE98051.1"/>
    <property type="molecule type" value="Genomic_DNA"/>
</dbReference>
<dbReference type="OrthoDB" id="9801642at2"/>
<proteinExistence type="inferred from homology"/>
<keyword evidence="7 11" id="KW-0328">Glycosyltransferase</keyword>
<dbReference type="UniPathway" id="UPA00973"/>
<evidence type="ECO:0000256" key="5">
    <source>
        <dbReference type="ARBA" id="ARBA00022516"/>
    </source>
</evidence>